<evidence type="ECO:0000313" key="1">
    <source>
        <dbReference type="EMBL" id="POH71967.1"/>
    </source>
</evidence>
<keyword evidence="2" id="KW-1185">Reference proteome</keyword>
<sequence length="237" mass="26418">MLIGGLLVGGHLAATLAFTGPQTPLKQALQPALNKYFLGPLDQGWSLFAPGPYSQNEYFLMRACVSSAEVCAKGESAGAEFTEWQNVTQQEMDSARFNMFSNRESKQSRSIHSRFWTAAEKLSAKESAMAQANHIEGKPVFEVDLDSAEAAKKFTPSELTTLQNYQRLEDVAVGFASLKALELWDGKASIVEVRMRRDPVVPFEQRHNNVVETSSTFIKIGWRDVKTFDEDTMAAWK</sequence>
<evidence type="ECO:0000313" key="2">
    <source>
        <dbReference type="Proteomes" id="UP000237061"/>
    </source>
</evidence>
<dbReference type="InterPro" id="IPR043857">
    <property type="entry name" value="DUF5819"/>
</dbReference>
<dbReference type="Proteomes" id="UP000237061">
    <property type="component" value="Unassembled WGS sequence"/>
</dbReference>
<protein>
    <submittedName>
        <fullName evidence="1">Uncharacterized protein</fullName>
    </submittedName>
</protein>
<dbReference type="AlphaFoldDB" id="A0A2S3ZSY4"/>
<gene>
    <name evidence="1" type="ORF">CVS27_18205</name>
</gene>
<dbReference type="EMBL" id="PPXC01000019">
    <property type="protein sequence ID" value="POH71967.1"/>
    <property type="molecule type" value="Genomic_DNA"/>
</dbReference>
<proteinExistence type="predicted"/>
<comment type="caution">
    <text evidence="1">The sequence shown here is derived from an EMBL/GenBank/DDBJ whole genome shotgun (WGS) entry which is preliminary data.</text>
</comment>
<accession>A0A2S3ZSY4</accession>
<organism evidence="1 2">
    <name type="scientific">Arthrobacter glacialis</name>
    <dbReference type="NCBI Taxonomy" id="1664"/>
    <lineage>
        <taxon>Bacteria</taxon>
        <taxon>Bacillati</taxon>
        <taxon>Actinomycetota</taxon>
        <taxon>Actinomycetes</taxon>
        <taxon>Micrococcales</taxon>
        <taxon>Micrococcaceae</taxon>
        <taxon>Arthrobacter</taxon>
    </lineage>
</organism>
<reference evidence="1 2" key="1">
    <citation type="submission" date="2018-01" db="EMBL/GenBank/DDBJ databases">
        <title>Arthrobacter sp. nov., from glaciers in China.</title>
        <authorList>
            <person name="Liu Q."/>
            <person name="Xin Y.-H."/>
        </authorList>
    </citation>
    <scope>NUCLEOTIDE SEQUENCE [LARGE SCALE GENOMIC DNA]</scope>
    <source>
        <strain evidence="1 2">HLT2-12-2</strain>
    </source>
</reference>
<dbReference type="Pfam" id="PF19136">
    <property type="entry name" value="DUF5819"/>
    <property type="match status" value="1"/>
</dbReference>
<name>A0A2S3ZSY4_ARTGL</name>